<dbReference type="GO" id="GO:0043124">
    <property type="term" value="P:negative regulation of canonical NF-kappaB signal transduction"/>
    <property type="evidence" value="ECO:0007669"/>
    <property type="project" value="InterPro"/>
</dbReference>
<accession>A0A9Q1FGM4</accession>
<feature type="region of interest" description="Disordered" evidence="1">
    <location>
        <begin position="105"/>
        <end position="140"/>
    </location>
</feature>
<comment type="caution">
    <text evidence="2">The sequence shown here is derived from an EMBL/GenBank/DDBJ whole genome shotgun (WGS) entry which is preliminary data.</text>
</comment>
<dbReference type="OrthoDB" id="8769224at2759"/>
<evidence type="ECO:0000313" key="3">
    <source>
        <dbReference type="Proteomes" id="UP001152622"/>
    </source>
</evidence>
<dbReference type="PANTHER" id="PTHR15249:SF0">
    <property type="entry name" value="TRAF FAMILY MEMBER-ASSOCIATED NF-KAPPA-B ACTIVATOR"/>
    <property type="match status" value="1"/>
</dbReference>
<dbReference type="Proteomes" id="UP001152622">
    <property type="component" value="Chromosome 5"/>
</dbReference>
<dbReference type="AlphaFoldDB" id="A0A9Q1FGM4"/>
<keyword evidence="3" id="KW-1185">Reference proteome</keyword>
<sequence length="225" mass="24265">MEQAYEDLYREFLRLRSVCLKQAALLHHLTEALAQQKAAASAPNAGPRAPTAVPILKKHGRTSEGCAQAMARLLPSAGQNKSCTAAAGDGRAADVIARGTDRLQCEGRGTEAHRAATMGPLVPPGLNREPAPPGGSGDALRPEQQLREVFYKAINDFDAPDGTTRRRKPLWMFSSFLDSEMISQGGGLMMSEVALHSQVCEFCQAVFPGNTTTRGEFLRHLTAHI</sequence>
<dbReference type="PANTHER" id="PTHR15249">
    <property type="entry name" value="TRAF FAMILY MEMBER-ASSOCIATED NF-KAPPA-B ACTIVATOR"/>
    <property type="match status" value="1"/>
</dbReference>
<gene>
    <name evidence="2" type="ORF">SKAU_G00150660</name>
</gene>
<protein>
    <recommendedName>
        <fullName evidence="4">TRAF family member-associated NF-kappa-B activator</fullName>
    </recommendedName>
</protein>
<dbReference type="EMBL" id="JAINUF010000005">
    <property type="protein sequence ID" value="KAJ8358541.1"/>
    <property type="molecule type" value="Genomic_DNA"/>
</dbReference>
<evidence type="ECO:0000313" key="2">
    <source>
        <dbReference type="EMBL" id="KAJ8358541.1"/>
    </source>
</evidence>
<proteinExistence type="predicted"/>
<name>A0A9Q1FGM4_SYNKA</name>
<evidence type="ECO:0000256" key="1">
    <source>
        <dbReference type="SAM" id="MobiDB-lite"/>
    </source>
</evidence>
<evidence type="ECO:0008006" key="4">
    <source>
        <dbReference type="Google" id="ProtNLM"/>
    </source>
</evidence>
<dbReference type="InterPro" id="IPR039669">
    <property type="entry name" value="TANK"/>
</dbReference>
<reference evidence="2" key="1">
    <citation type="journal article" date="2023" name="Science">
        <title>Genome structures resolve the early diversification of teleost fishes.</title>
        <authorList>
            <person name="Parey E."/>
            <person name="Louis A."/>
            <person name="Montfort J."/>
            <person name="Bouchez O."/>
            <person name="Roques C."/>
            <person name="Iampietro C."/>
            <person name="Lluch J."/>
            <person name="Castinel A."/>
            <person name="Donnadieu C."/>
            <person name="Desvignes T."/>
            <person name="Floi Bucao C."/>
            <person name="Jouanno E."/>
            <person name="Wen M."/>
            <person name="Mejri S."/>
            <person name="Dirks R."/>
            <person name="Jansen H."/>
            <person name="Henkel C."/>
            <person name="Chen W.J."/>
            <person name="Zahm M."/>
            <person name="Cabau C."/>
            <person name="Klopp C."/>
            <person name="Thompson A.W."/>
            <person name="Robinson-Rechavi M."/>
            <person name="Braasch I."/>
            <person name="Lecointre G."/>
            <person name="Bobe J."/>
            <person name="Postlethwait J.H."/>
            <person name="Berthelot C."/>
            <person name="Roest Crollius H."/>
            <person name="Guiguen Y."/>
        </authorList>
    </citation>
    <scope>NUCLEOTIDE SEQUENCE</scope>
    <source>
        <strain evidence="2">WJC10195</strain>
    </source>
</reference>
<organism evidence="2 3">
    <name type="scientific">Synaphobranchus kaupii</name>
    <name type="common">Kaup's arrowtooth eel</name>
    <dbReference type="NCBI Taxonomy" id="118154"/>
    <lineage>
        <taxon>Eukaryota</taxon>
        <taxon>Metazoa</taxon>
        <taxon>Chordata</taxon>
        <taxon>Craniata</taxon>
        <taxon>Vertebrata</taxon>
        <taxon>Euteleostomi</taxon>
        <taxon>Actinopterygii</taxon>
        <taxon>Neopterygii</taxon>
        <taxon>Teleostei</taxon>
        <taxon>Anguilliformes</taxon>
        <taxon>Synaphobranchidae</taxon>
        <taxon>Synaphobranchus</taxon>
    </lineage>
</organism>
<feature type="compositionally biased region" description="Basic and acidic residues" evidence="1">
    <location>
        <begin position="105"/>
        <end position="114"/>
    </location>
</feature>